<dbReference type="OrthoDB" id="786951at2759"/>
<organism evidence="3 4">
    <name type="scientific">Rhamnella rubrinervis</name>
    <dbReference type="NCBI Taxonomy" id="2594499"/>
    <lineage>
        <taxon>Eukaryota</taxon>
        <taxon>Viridiplantae</taxon>
        <taxon>Streptophyta</taxon>
        <taxon>Embryophyta</taxon>
        <taxon>Tracheophyta</taxon>
        <taxon>Spermatophyta</taxon>
        <taxon>Magnoliopsida</taxon>
        <taxon>eudicotyledons</taxon>
        <taxon>Gunneridae</taxon>
        <taxon>Pentapetalae</taxon>
        <taxon>rosids</taxon>
        <taxon>fabids</taxon>
        <taxon>Rosales</taxon>
        <taxon>Rhamnaceae</taxon>
        <taxon>rhamnoid group</taxon>
        <taxon>Rhamneae</taxon>
        <taxon>Rhamnella</taxon>
    </lineage>
</organism>
<comment type="caution">
    <text evidence="3">The sequence shown here is derived from an EMBL/GenBank/DDBJ whole genome shotgun (WGS) entry which is preliminary data.</text>
</comment>
<sequence length="147" mass="16617">MKQTMVFSSWLCSSSTKYMFVEVVHRGGHVELHDRPVLAVEIMLRNPKMFCSISTCTPKQGSAKSHLYEVCAANKWKSPVFECCKEEGPSHLRMFTFKVVIEIREASNTILECFSGPQPKKKSAVEHAAEGALWYLKHIGYSSNVCK</sequence>
<dbReference type="SUPFAM" id="SSF54768">
    <property type="entry name" value="dsRNA-binding domain-like"/>
    <property type="match status" value="1"/>
</dbReference>
<keyword evidence="4" id="KW-1185">Reference proteome</keyword>
<feature type="domain" description="DRBM" evidence="2">
    <location>
        <begin position="62"/>
        <end position="138"/>
    </location>
</feature>
<dbReference type="Gene3D" id="3.30.160.20">
    <property type="match status" value="1"/>
</dbReference>
<dbReference type="GO" id="GO:0003723">
    <property type="term" value="F:RNA binding"/>
    <property type="evidence" value="ECO:0007669"/>
    <property type="project" value="UniProtKB-UniRule"/>
</dbReference>
<dbReference type="AlphaFoldDB" id="A0A8K0HEH8"/>
<dbReference type="Pfam" id="PF14709">
    <property type="entry name" value="DND1_DSRM"/>
    <property type="match status" value="1"/>
</dbReference>
<protein>
    <recommendedName>
        <fullName evidence="2">DRBM domain-containing protein</fullName>
    </recommendedName>
</protein>
<name>A0A8K0HEH8_9ROSA</name>
<reference evidence="3" key="1">
    <citation type="submission" date="2020-03" db="EMBL/GenBank/DDBJ databases">
        <title>A high-quality chromosome-level genome assembly of a woody plant with both climbing and erect habits, Rhamnella rubrinervis.</title>
        <authorList>
            <person name="Lu Z."/>
            <person name="Yang Y."/>
            <person name="Zhu X."/>
            <person name="Sun Y."/>
        </authorList>
    </citation>
    <scope>NUCLEOTIDE SEQUENCE</scope>
    <source>
        <strain evidence="3">BYM</strain>
        <tissue evidence="3">Leaf</tissue>
    </source>
</reference>
<evidence type="ECO:0000313" key="4">
    <source>
        <dbReference type="Proteomes" id="UP000796880"/>
    </source>
</evidence>
<evidence type="ECO:0000256" key="1">
    <source>
        <dbReference type="PROSITE-ProRule" id="PRU00266"/>
    </source>
</evidence>
<dbReference type="InterPro" id="IPR014720">
    <property type="entry name" value="dsRBD_dom"/>
</dbReference>
<dbReference type="CDD" id="cd19869">
    <property type="entry name" value="DSRM_DCL_plant"/>
    <property type="match status" value="1"/>
</dbReference>
<proteinExistence type="predicted"/>
<dbReference type="SMART" id="SM00358">
    <property type="entry name" value="DSRM"/>
    <property type="match status" value="1"/>
</dbReference>
<dbReference type="PROSITE" id="PS50137">
    <property type="entry name" value="DS_RBD"/>
    <property type="match status" value="1"/>
</dbReference>
<dbReference type="Proteomes" id="UP000796880">
    <property type="component" value="Unassembled WGS sequence"/>
</dbReference>
<evidence type="ECO:0000259" key="2">
    <source>
        <dbReference type="PROSITE" id="PS50137"/>
    </source>
</evidence>
<keyword evidence="1" id="KW-0694">RNA-binding</keyword>
<accession>A0A8K0HEH8</accession>
<evidence type="ECO:0000313" key="3">
    <source>
        <dbReference type="EMBL" id="KAF3450941.1"/>
    </source>
</evidence>
<dbReference type="EMBL" id="VOIH02000003">
    <property type="protein sequence ID" value="KAF3450941.1"/>
    <property type="molecule type" value="Genomic_DNA"/>
</dbReference>
<gene>
    <name evidence="3" type="ORF">FNV43_RR07030</name>
</gene>